<dbReference type="PROSITE" id="PS00018">
    <property type="entry name" value="EF_HAND_1"/>
    <property type="match status" value="1"/>
</dbReference>
<protein>
    <recommendedName>
        <fullName evidence="2">EF-hand domain-containing protein</fullName>
    </recommendedName>
</protein>
<feature type="compositionally biased region" description="Basic and acidic residues" evidence="1">
    <location>
        <begin position="39"/>
        <end position="48"/>
    </location>
</feature>
<organism evidence="4">
    <name type="scientific">Perkinsus marinus (strain ATCC 50983 / TXsc)</name>
    <dbReference type="NCBI Taxonomy" id="423536"/>
    <lineage>
        <taxon>Eukaryota</taxon>
        <taxon>Sar</taxon>
        <taxon>Alveolata</taxon>
        <taxon>Perkinsozoa</taxon>
        <taxon>Perkinsea</taxon>
        <taxon>Perkinsida</taxon>
        <taxon>Perkinsidae</taxon>
        <taxon>Perkinsus</taxon>
    </lineage>
</organism>
<dbReference type="InParanoid" id="C5KD36"/>
<accession>C5KD36</accession>
<dbReference type="InterPro" id="IPR018247">
    <property type="entry name" value="EF_Hand_1_Ca_BS"/>
</dbReference>
<sequence length="808" mass="88629">MEETTILEAVNRLRADPKGFVGSLRGDPPEDDLVDDENPIGKDEHIDNELEEGDTDGNADDSFEDVAAAEPLLASPSLSVLAAECCRALAQDKMEDVGLQDYLRDVCMSAGYQLGADCHPLGILLPATPTGDLIQAWLSSLPPEDRMHIVSEQLLNPRFKELGAAVISSTDNILAVIILANGSLPVEGTEEEETTTTPAELASAPAIGWSDVVEASKPASLRVPKRMHESVKKLSRPKITADVEAVSSSTEAAKLGIATPGLGPQGYILNRVVSGQVILPFNFPSFEVRAFVSQCDTNDDGRVTASDIICMAKTNGSHRPKALALVIANMEDMIADIVSKRRNHPVRTTAAEALSSSVTWSEVATAMRERKEWTRLDEDKEHAAKKIDNLNKHWVYQRDKYAGLWVLTLSLCGFKAFVPIGCPTGARQEDGGVVVKEDAPSLSPQYSNPETSVRENFCQHEGVDVGSRGELGGSRCGDSVSDNMTSQDRVRYTFEAVREFNDRYGMIQRRSNNARFHDEGSRPMLVAGRPPLGGTTGRTQLTHFHNSCSSVPPRRESTDQHPPCSRAYYGVAAFKLDSGPYDDKKAWRSVGEDLRPDDRLSTMTCTDRRATWDTVTLPRRAQRQYEVEECSQDRCRDHICGRAAFLGPYGASSSDSCSRVDSPARRGPHGPRLYNSQVRPQPLAPAVSQIDTLPAEATMRQQERQYDRESRHAGLGPGFKPYMPKAMGPPTKYHNMATRDLGVDTIIHDNPPVEADPASESEPFRTFARPLDASDMDRRIPVGPLPCCQTLQRRVVRSSSSTMLSCVK</sequence>
<feature type="region of interest" description="Disordered" evidence="1">
    <location>
        <begin position="18"/>
        <end position="62"/>
    </location>
</feature>
<feature type="compositionally biased region" description="Basic and acidic residues" evidence="1">
    <location>
        <begin position="701"/>
        <end position="712"/>
    </location>
</feature>
<dbReference type="EMBL" id="GG671995">
    <property type="protein sequence ID" value="EER17785.1"/>
    <property type="molecule type" value="Genomic_DNA"/>
</dbReference>
<evidence type="ECO:0000313" key="4">
    <source>
        <dbReference type="Proteomes" id="UP000007800"/>
    </source>
</evidence>
<gene>
    <name evidence="3" type="ORF">Pmar_PMAR023714</name>
</gene>
<feature type="compositionally biased region" description="Low complexity" evidence="1">
    <location>
        <begin position="652"/>
        <end position="661"/>
    </location>
</feature>
<feature type="compositionally biased region" description="Acidic residues" evidence="1">
    <location>
        <begin position="29"/>
        <end position="38"/>
    </location>
</feature>
<dbReference type="OMA" id="THFHNSC"/>
<keyword evidence="4" id="KW-1185">Reference proteome</keyword>
<reference evidence="3 4" key="1">
    <citation type="submission" date="2008-07" db="EMBL/GenBank/DDBJ databases">
        <authorList>
            <person name="El-Sayed N."/>
            <person name="Caler E."/>
            <person name="Inman J."/>
            <person name="Amedeo P."/>
            <person name="Hass B."/>
            <person name="Wortman J."/>
        </authorList>
    </citation>
    <scope>NUCLEOTIDE SEQUENCE [LARGE SCALE GENOMIC DNA]</scope>
    <source>
        <strain evidence="4">ATCC 50983 / TXsc</strain>
    </source>
</reference>
<proteinExistence type="predicted"/>
<evidence type="ECO:0000313" key="3">
    <source>
        <dbReference type="EMBL" id="EER17785.1"/>
    </source>
</evidence>
<evidence type="ECO:0000259" key="2">
    <source>
        <dbReference type="PROSITE" id="PS50222"/>
    </source>
</evidence>
<evidence type="ECO:0000256" key="1">
    <source>
        <dbReference type="SAM" id="MobiDB-lite"/>
    </source>
</evidence>
<feature type="domain" description="EF-hand" evidence="2">
    <location>
        <begin position="283"/>
        <end position="318"/>
    </location>
</feature>
<dbReference type="PROSITE" id="PS50222">
    <property type="entry name" value="EF_HAND_2"/>
    <property type="match status" value="1"/>
</dbReference>
<dbReference type="GO" id="GO:0005509">
    <property type="term" value="F:calcium ion binding"/>
    <property type="evidence" value="ECO:0007669"/>
    <property type="project" value="InterPro"/>
</dbReference>
<dbReference type="AlphaFoldDB" id="C5KD36"/>
<feature type="compositionally biased region" description="Acidic residues" evidence="1">
    <location>
        <begin position="49"/>
        <end position="62"/>
    </location>
</feature>
<dbReference type="GeneID" id="9087339"/>
<dbReference type="RefSeq" id="XP_002785989.1">
    <property type="nucleotide sequence ID" value="XM_002785943.1"/>
</dbReference>
<dbReference type="InterPro" id="IPR002048">
    <property type="entry name" value="EF_hand_dom"/>
</dbReference>
<dbReference type="Proteomes" id="UP000007800">
    <property type="component" value="Unassembled WGS sequence"/>
</dbReference>
<feature type="region of interest" description="Disordered" evidence="1">
    <location>
        <begin position="650"/>
        <end position="681"/>
    </location>
</feature>
<name>C5KD36_PERM5</name>
<feature type="region of interest" description="Disordered" evidence="1">
    <location>
        <begin position="699"/>
        <end position="722"/>
    </location>
</feature>